<keyword evidence="5" id="KW-1185">Reference proteome</keyword>
<dbReference type="EMBL" id="JACTAM010000016">
    <property type="protein sequence ID" value="KAI2655306.1"/>
    <property type="molecule type" value="Genomic_DNA"/>
</dbReference>
<gene>
    <name evidence="4" type="ORF">H4Q32_017678</name>
</gene>
<dbReference type="InterPro" id="IPR021109">
    <property type="entry name" value="Peptidase_aspartic_dom_sf"/>
</dbReference>
<protein>
    <submittedName>
        <fullName evidence="4">Transposon Ty3-I Gag-Pol polyprotein</fullName>
    </submittedName>
</protein>
<name>A0ABQ8LYF5_LABRO</name>
<feature type="region of interest" description="Disordered" evidence="2">
    <location>
        <begin position="194"/>
        <end position="227"/>
    </location>
</feature>
<dbReference type="SUPFAM" id="SSF50630">
    <property type="entry name" value="Acid proteases"/>
    <property type="match status" value="1"/>
</dbReference>
<dbReference type="InterPro" id="IPR001878">
    <property type="entry name" value="Znf_CCHC"/>
</dbReference>
<keyword evidence="1" id="KW-0863">Zinc-finger</keyword>
<evidence type="ECO:0000256" key="1">
    <source>
        <dbReference type="PROSITE-ProRule" id="PRU00047"/>
    </source>
</evidence>
<dbReference type="Proteomes" id="UP000830375">
    <property type="component" value="Unassembled WGS sequence"/>
</dbReference>
<keyword evidence="1" id="KW-0479">Metal-binding</keyword>
<evidence type="ECO:0000259" key="3">
    <source>
        <dbReference type="PROSITE" id="PS50158"/>
    </source>
</evidence>
<keyword evidence="1" id="KW-0862">Zinc</keyword>
<sequence>MKPPTLYWPVFQFHCPTPVYTEGALPPQEPQEEQELNRKLWNMNHTLWALADIIEAAMKPHTSRGTHFITFGGSGGMATRKTAPKGRKPRAGLRSQMKKATVEDLAWNSPETTEEEEVMAGLPDTSKSRSSRTEPVTPVATAGEGMVSLVRQFLNAQQQREERYLLELRGLRETILQSTRHAEMLSVGESPRMELPTPAAQRVSTQRRSAHDSYSPSVSAPREPMQRTEPKMPIFQQGEDIENYLQWFEHLARTWRWPEEEWSYCLVPLLTGQALEAYLAMDEEQAEVYEDLKEALQENSTSHQKPTDSDSGHLLFQLVNHRVRHTIASRTSAAKLAQQYLNAHRGGLRTQPSKGTVRTHVGAERGHAELPEHAQSPKSTGGKDLLCFYCQQPGHKAAVCPVRKAKLTGYCYVPREGDLELGSVWESLTTCNVTVNGHSLQALLDTGCSMSMLKSCYVTNVDYLNTASVQCVHGDVKWYPRAETHVPFSSPPEASRGTHFITTVLSSLFVG</sequence>
<dbReference type="InterPro" id="IPR036875">
    <property type="entry name" value="Znf_CCHC_sf"/>
</dbReference>
<dbReference type="PROSITE" id="PS50158">
    <property type="entry name" value="ZF_CCHC"/>
    <property type="match status" value="1"/>
</dbReference>
<dbReference type="PANTHER" id="PTHR46888:SF1">
    <property type="entry name" value="RIBONUCLEASE H"/>
    <property type="match status" value="1"/>
</dbReference>
<dbReference type="PANTHER" id="PTHR46888">
    <property type="entry name" value="ZINC KNUCKLE DOMAINCONTAINING PROTEIN-RELATED"/>
    <property type="match status" value="1"/>
</dbReference>
<dbReference type="SUPFAM" id="SSF57756">
    <property type="entry name" value="Retrovirus zinc finger-like domains"/>
    <property type="match status" value="1"/>
</dbReference>
<feature type="compositionally biased region" description="Basic residues" evidence="2">
    <location>
        <begin position="82"/>
        <end position="91"/>
    </location>
</feature>
<evidence type="ECO:0000256" key="2">
    <source>
        <dbReference type="SAM" id="MobiDB-lite"/>
    </source>
</evidence>
<evidence type="ECO:0000313" key="5">
    <source>
        <dbReference type="Proteomes" id="UP000830375"/>
    </source>
</evidence>
<dbReference type="SMART" id="SM00343">
    <property type="entry name" value="ZnF_C2HC"/>
    <property type="match status" value="1"/>
</dbReference>
<comment type="caution">
    <text evidence="4">The sequence shown here is derived from an EMBL/GenBank/DDBJ whole genome shotgun (WGS) entry which is preliminary data.</text>
</comment>
<accession>A0ABQ8LYF5</accession>
<proteinExistence type="predicted"/>
<feature type="region of interest" description="Disordered" evidence="2">
    <location>
        <begin position="68"/>
        <end position="138"/>
    </location>
</feature>
<feature type="compositionally biased region" description="Polar residues" evidence="2">
    <location>
        <begin position="202"/>
        <end position="218"/>
    </location>
</feature>
<reference evidence="4 5" key="1">
    <citation type="submission" date="2022-01" db="EMBL/GenBank/DDBJ databases">
        <title>A high-quality chromosome-level genome assembly of rohu carp, Labeo rohita.</title>
        <authorList>
            <person name="Arick M.A. II"/>
            <person name="Hsu C.-Y."/>
            <person name="Magbanua Z."/>
            <person name="Pechanova O."/>
            <person name="Grover C."/>
            <person name="Miller E."/>
            <person name="Thrash A."/>
            <person name="Ezzel L."/>
            <person name="Alam S."/>
            <person name="Benzie J."/>
            <person name="Hamilton M."/>
            <person name="Karsi A."/>
            <person name="Lawrence M.L."/>
            <person name="Peterson D.G."/>
        </authorList>
    </citation>
    <scope>NUCLEOTIDE SEQUENCE [LARGE SCALE GENOMIC DNA]</scope>
    <source>
        <strain evidence="5">BAU-BD-2019</strain>
        <tissue evidence="4">Blood</tissue>
    </source>
</reference>
<organism evidence="4 5">
    <name type="scientific">Labeo rohita</name>
    <name type="common">Indian major carp</name>
    <name type="synonym">Cyprinus rohita</name>
    <dbReference type="NCBI Taxonomy" id="84645"/>
    <lineage>
        <taxon>Eukaryota</taxon>
        <taxon>Metazoa</taxon>
        <taxon>Chordata</taxon>
        <taxon>Craniata</taxon>
        <taxon>Vertebrata</taxon>
        <taxon>Euteleostomi</taxon>
        <taxon>Actinopterygii</taxon>
        <taxon>Neopterygii</taxon>
        <taxon>Teleostei</taxon>
        <taxon>Ostariophysi</taxon>
        <taxon>Cypriniformes</taxon>
        <taxon>Cyprinidae</taxon>
        <taxon>Labeoninae</taxon>
        <taxon>Labeonini</taxon>
        <taxon>Labeo</taxon>
    </lineage>
</organism>
<feature type="domain" description="CCHC-type" evidence="3">
    <location>
        <begin position="387"/>
        <end position="401"/>
    </location>
</feature>
<evidence type="ECO:0000313" key="4">
    <source>
        <dbReference type="EMBL" id="KAI2655306.1"/>
    </source>
</evidence>